<dbReference type="InterPro" id="IPR055780">
    <property type="entry name" value="DUF7356"/>
</dbReference>
<keyword evidence="2" id="KW-1133">Transmembrane helix</keyword>
<dbReference type="Proteomes" id="UP000796880">
    <property type="component" value="Unassembled WGS sequence"/>
</dbReference>
<reference evidence="5" key="1">
    <citation type="submission" date="2020-03" db="EMBL/GenBank/DDBJ databases">
        <title>A high-quality chromosome-level genome assembly of a woody plant with both climbing and erect habits, Rhamnella rubrinervis.</title>
        <authorList>
            <person name="Lu Z."/>
            <person name="Yang Y."/>
            <person name="Zhu X."/>
            <person name="Sun Y."/>
        </authorList>
    </citation>
    <scope>NUCLEOTIDE SEQUENCE</scope>
    <source>
        <strain evidence="5">BYM</strain>
        <tissue evidence="5">Leaf</tissue>
    </source>
</reference>
<evidence type="ECO:0000313" key="6">
    <source>
        <dbReference type="Proteomes" id="UP000796880"/>
    </source>
</evidence>
<evidence type="ECO:0000256" key="3">
    <source>
        <dbReference type="SAM" id="SignalP"/>
    </source>
</evidence>
<dbReference type="OrthoDB" id="1936430at2759"/>
<dbReference type="Pfam" id="PF24053">
    <property type="entry name" value="DUF7356"/>
    <property type="match status" value="1"/>
</dbReference>
<dbReference type="PANTHER" id="PTHR34200">
    <property type="entry name" value="DENTIN SIALOPHOSPHOPROTEIN-LIKE ISOFORM X1"/>
    <property type="match status" value="1"/>
</dbReference>
<dbReference type="PANTHER" id="PTHR34200:SF8">
    <property type="entry name" value="TRANSMEMBRANE PROTEIN"/>
    <property type="match status" value="1"/>
</dbReference>
<keyword evidence="3" id="KW-0732">Signal</keyword>
<evidence type="ECO:0000259" key="4">
    <source>
        <dbReference type="Pfam" id="PF24053"/>
    </source>
</evidence>
<gene>
    <name evidence="5" type="ORF">FNV43_RR09408</name>
</gene>
<keyword evidence="2" id="KW-0812">Transmembrane</keyword>
<evidence type="ECO:0000313" key="5">
    <source>
        <dbReference type="EMBL" id="KAF3448695.1"/>
    </source>
</evidence>
<organism evidence="5 6">
    <name type="scientific">Rhamnella rubrinervis</name>
    <dbReference type="NCBI Taxonomy" id="2594499"/>
    <lineage>
        <taxon>Eukaryota</taxon>
        <taxon>Viridiplantae</taxon>
        <taxon>Streptophyta</taxon>
        <taxon>Embryophyta</taxon>
        <taxon>Tracheophyta</taxon>
        <taxon>Spermatophyta</taxon>
        <taxon>Magnoliopsida</taxon>
        <taxon>eudicotyledons</taxon>
        <taxon>Gunneridae</taxon>
        <taxon>Pentapetalae</taxon>
        <taxon>rosids</taxon>
        <taxon>fabids</taxon>
        <taxon>Rosales</taxon>
        <taxon>Rhamnaceae</taxon>
        <taxon>rhamnoid group</taxon>
        <taxon>Rhamneae</taxon>
        <taxon>Rhamnella</taxon>
    </lineage>
</organism>
<keyword evidence="6" id="KW-1185">Reference proteome</keyword>
<feature type="compositionally biased region" description="Polar residues" evidence="1">
    <location>
        <begin position="81"/>
        <end position="93"/>
    </location>
</feature>
<feature type="region of interest" description="Disordered" evidence="1">
    <location>
        <begin position="30"/>
        <end position="164"/>
    </location>
</feature>
<dbReference type="EMBL" id="VOIH02000004">
    <property type="protein sequence ID" value="KAF3448695.1"/>
    <property type="molecule type" value="Genomic_DNA"/>
</dbReference>
<feature type="compositionally biased region" description="Low complexity" evidence="1">
    <location>
        <begin position="38"/>
        <end position="54"/>
    </location>
</feature>
<dbReference type="AlphaFoldDB" id="A0A8K0HB63"/>
<feature type="compositionally biased region" description="Basic and acidic residues" evidence="1">
    <location>
        <begin position="60"/>
        <end position="70"/>
    </location>
</feature>
<protein>
    <recommendedName>
        <fullName evidence="4">DUF7356 domain-containing protein</fullName>
    </recommendedName>
</protein>
<proteinExistence type="predicted"/>
<name>A0A8K0HB63_9ROSA</name>
<feature type="signal peptide" evidence="3">
    <location>
        <begin position="1"/>
        <end position="20"/>
    </location>
</feature>
<evidence type="ECO:0000256" key="2">
    <source>
        <dbReference type="SAM" id="Phobius"/>
    </source>
</evidence>
<evidence type="ECO:0000256" key="1">
    <source>
        <dbReference type="SAM" id="MobiDB-lite"/>
    </source>
</evidence>
<feature type="transmembrane region" description="Helical" evidence="2">
    <location>
        <begin position="287"/>
        <end position="307"/>
    </location>
</feature>
<feature type="compositionally biased region" description="Acidic residues" evidence="1">
    <location>
        <begin position="342"/>
        <end position="359"/>
    </location>
</feature>
<feature type="region of interest" description="Disordered" evidence="1">
    <location>
        <begin position="336"/>
        <end position="389"/>
    </location>
</feature>
<feature type="domain" description="DUF7356" evidence="4">
    <location>
        <begin position="159"/>
        <end position="260"/>
    </location>
</feature>
<comment type="caution">
    <text evidence="5">The sequence shown here is derived from an EMBL/GenBank/DDBJ whole genome shotgun (WGS) entry which is preliminary data.</text>
</comment>
<sequence length="389" mass="42304">MGKSFALVVGLLLVSTVVHCSDDGLQVKPNAISGSDPKSSLNLNDTNNSNGKNSVLNPNEVERVKTDKDQVGGSKEVANGTDKSGSSRQTVSKEAQHLQLVKGGSGKELKTKEAYDKKENQGDKKENQGDNFGTKEEPNEPGNKGKVVTSDPVREEGSRANQEECDLSNQCTADDRKLVACLRVPGNDSPVLSLLIQNKGKNPLTISISAPKSVQLGTTEVQLQENRNTEVKVTIQDEGTDSMIVLTAGNGNCSLDFKDLILHSTREEGDSSVKYASTYKNLMSRRYAIAFLSFSAVLIIASLWICISFRGRKLLSSDGFKYQKLDADIELPVSSRGKPDADINDEWDNSWGDNWDDEEAPHTPSMPITPSLSAKGLASRRLTKDAWKD</sequence>
<feature type="compositionally biased region" description="Basic and acidic residues" evidence="1">
    <location>
        <begin position="152"/>
        <end position="162"/>
    </location>
</feature>
<keyword evidence="2" id="KW-0472">Membrane</keyword>
<accession>A0A8K0HB63</accession>
<feature type="chain" id="PRO_5035479215" description="DUF7356 domain-containing protein" evidence="3">
    <location>
        <begin position="21"/>
        <end position="389"/>
    </location>
</feature>
<feature type="compositionally biased region" description="Basic and acidic residues" evidence="1">
    <location>
        <begin position="105"/>
        <end position="138"/>
    </location>
</feature>